<evidence type="ECO:0000313" key="10">
    <source>
        <dbReference type="Proteomes" id="UP000192713"/>
    </source>
</evidence>
<dbReference type="EMBL" id="JAACYR010000059">
    <property type="protein sequence ID" value="NDJ90680.1"/>
    <property type="molecule type" value="Genomic_DNA"/>
</dbReference>
<evidence type="ECO:0000313" key="9">
    <source>
        <dbReference type="EMBL" id="ORA79725.1"/>
    </source>
</evidence>
<feature type="transmembrane region" description="Helical" evidence="6">
    <location>
        <begin position="49"/>
        <end position="67"/>
    </location>
</feature>
<name>A0A1X0E567_9MYCO</name>
<evidence type="ECO:0000259" key="7">
    <source>
        <dbReference type="Pfam" id="PF06271"/>
    </source>
</evidence>
<feature type="domain" description="RDD" evidence="7">
    <location>
        <begin position="14"/>
        <end position="139"/>
    </location>
</feature>
<dbReference type="InterPro" id="IPR051791">
    <property type="entry name" value="Pra-immunoreactive"/>
</dbReference>
<dbReference type="RefSeq" id="WP_019735788.1">
    <property type="nucleotide sequence ID" value="NZ_JAACYR010000059.1"/>
</dbReference>
<dbReference type="EMBL" id="MVHU01000014">
    <property type="protein sequence ID" value="ORA79725.1"/>
    <property type="molecule type" value="Genomic_DNA"/>
</dbReference>
<dbReference type="Proteomes" id="UP000466523">
    <property type="component" value="Unassembled WGS sequence"/>
</dbReference>
<dbReference type="PANTHER" id="PTHR36115:SF6">
    <property type="entry name" value="PROLINE-RICH ANTIGEN HOMOLOG"/>
    <property type="match status" value="1"/>
</dbReference>
<comment type="subcellular location">
    <subcellularLocation>
        <location evidence="1">Cell membrane</location>
        <topology evidence="1">Multi-pass membrane protein</topology>
    </subcellularLocation>
</comment>
<reference evidence="9 10" key="1">
    <citation type="submission" date="2017-02" db="EMBL/GenBank/DDBJ databases">
        <title>The new phylogeny of genus Mycobacterium.</title>
        <authorList>
            <person name="Tortoli E."/>
            <person name="Trovato A."/>
            <person name="Cirillo D.M."/>
        </authorList>
    </citation>
    <scope>NUCLEOTIDE SEQUENCE [LARGE SCALE GENOMIC DNA]</scope>
    <source>
        <strain evidence="9 10">DSM 45093</strain>
    </source>
</reference>
<dbReference type="InterPro" id="IPR010432">
    <property type="entry name" value="RDD"/>
</dbReference>
<evidence type="ECO:0000313" key="11">
    <source>
        <dbReference type="Proteomes" id="UP000466523"/>
    </source>
</evidence>
<dbReference type="Pfam" id="PF06271">
    <property type="entry name" value="RDD"/>
    <property type="match status" value="1"/>
</dbReference>
<feature type="transmembrane region" description="Helical" evidence="6">
    <location>
        <begin position="159"/>
        <end position="181"/>
    </location>
</feature>
<accession>A0A1X0E567</accession>
<dbReference type="Proteomes" id="UP000192713">
    <property type="component" value="Unassembled WGS sequence"/>
</dbReference>
<comment type="caution">
    <text evidence="9">The sequence shown here is derived from an EMBL/GenBank/DDBJ whole genome shotgun (WGS) entry which is preliminary data.</text>
</comment>
<evidence type="ECO:0000256" key="1">
    <source>
        <dbReference type="ARBA" id="ARBA00004651"/>
    </source>
</evidence>
<protein>
    <submittedName>
        <fullName evidence="9">RDD family protein</fullName>
    </submittedName>
</protein>
<dbReference type="AlphaFoldDB" id="A0A1X0E567"/>
<evidence type="ECO:0000313" key="8">
    <source>
        <dbReference type="EMBL" id="NDJ90680.1"/>
    </source>
</evidence>
<sequence length="317" mass="33738">MTDAVTEVPPARPAGWRARAAALGVDLLPGVIVVSAMALAALAFPPGGVWWWIAVSVAGLAILATAANRTLAPAITGWTLGRALRGIEVVRGGEKTEAVGAVRLLLRDVAHLLDTAPVFAGWLWPLRDKRGRTFADILARTEVRPAGTRQPPAGIRVRTAAVFGAAAALSVVAAAAGYFVVFRPEHASDVARTEVSRQGPKIVADMLSYDPESLQDDFARAQSLATPKYREQLVPQQDAIRGGKPTPNYYRVADAAVLDATSHRATMLLFLQGQRGESGKERLISATVRVTFAKTAGDWLVDDLTVVSRPLPAEEGK</sequence>
<evidence type="ECO:0000256" key="4">
    <source>
        <dbReference type="ARBA" id="ARBA00022989"/>
    </source>
</evidence>
<evidence type="ECO:0000256" key="2">
    <source>
        <dbReference type="ARBA" id="ARBA00022475"/>
    </source>
</evidence>
<dbReference type="PANTHER" id="PTHR36115">
    <property type="entry name" value="PROLINE-RICH ANTIGEN HOMOLOG-RELATED"/>
    <property type="match status" value="1"/>
</dbReference>
<keyword evidence="2" id="KW-1003">Cell membrane</keyword>
<evidence type="ECO:0000256" key="5">
    <source>
        <dbReference type="ARBA" id="ARBA00023136"/>
    </source>
</evidence>
<dbReference type="GO" id="GO:0005886">
    <property type="term" value="C:plasma membrane"/>
    <property type="evidence" value="ECO:0007669"/>
    <property type="project" value="UniProtKB-SubCell"/>
</dbReference>
<reference evidence="8 11" key="2">
    <citation type="submission" date="2020-01" db="EMBL/GenBank/DDBJ databases">
        <authorList>
            <person name="Sanchez-Estrada R."/>
            <person name="Gonzalez-Y-Merchand J.A."/>
            <person name="Rivera-Gutierrez S."/>
        </authorList>
    </citation>
    <scope>NUCLEOTIDE SEQUENCE [LARGE SCALE GENOMIC DNA]</scope>
    <source>
        <strain evidence="8 11">CST 7247</strain>
    </source>
</reference>
<keyword evidence="5 6" id="KW-0472">Membrane</keyword>
<gene>
    <name evidence="9" type="ORF">BST28_11415</name>
    <name evidence="8" type="ORF">GWR20_16215</name>
</gene>
<evidence type="ECO:0000256" key="3">
    <source>
        <dbReference type="ARBA" id="ARBA00022692"/>
    </source>
</evidence>
<organism evidence="9 10">
    <name type="scientific">Mycolicibacter kumamotonensis</name>
    <dbReference type="NCBI Taxonomy" id="354243"/>
    <lineage>
        <taxon>Bacteria</taxon>
        <taxon>Bacillati</taxon>
        <taxon>Actinomycetota</taxon>
        <taxon>Actinomycetes</taxon>
        <taxon>Mycobacteriales</taxon>
        <taxon>Mycobacteriaceae</taxon>
        <taxon>Mycolicibacter</taxon>
    </lineage>
</organism>
<proteinExistence type="predicted"/>
<evidence type="ECO:0000256" key="6">
    <source>
        <dbReference type="SAM" id="Phobius"/>
    </source>
</evidence>
<feature type="transmembrane region" description="Helical" evidence="6">
    <location>
        <begin position="20"/>
        <end position="43"/>
    </location>
</feature>
<keyword evidence="4 6" id="KW-1133">Transmembrane helix</keyword>
<keyword evidence="3 6" id="KW-0812">Transmembrane</keyword>